<dbReference type="Proteomes" id="UP001162480">
    <property type="component" value="Chromosome 14"/>
</dbReference>
<evidence type="ECO:0000313" key="2">
    <source>
        <dbReference type="EMBL" id="CAI9733159.1"/>
    </source>
</evidence>
<organism evidence="2 3">
    <name type="scientific">Octopus vulgaris</name>
    <name type="common">Common octopus</name>
    <dbReference type="NCBI Taxonomy" id="6645"/>
    <lineage>
        <taxon>Eukaryota</taxon>
        <taxon>Metazoa</taxon>
        <taxon>Spiralia</taxon>
        <taxon>Lophotrochozoa</taxon>
        <taxon>Mollusca</taxon>
        <taxon>Cephalopoda</taxon>
        <taxon>Coleoidea</taxon>
        <taxon>Octopodiformes</taxon>
        <taxon>Octopoda</taxon>
        <taxon>Incirrata</taxon>
        <taxon>Octopodidae</taxon>
        <taxon>Octopus</taxon>
    </lineage>
</organism>
<protein>
    <submittedName>
        <fullName evidence="2">Uncharacterized protein</fullName>
    </submittedName>
</protein>
<feature type="region of interest" description="Disordered" evidence="1">
    <location>
        <begin position="1"/>
        <end position="23"/>
    </location>
</feature>
<feature type="compositionally biased region" description="Basic and acidic residues" evidence="1">
    <location>
        <begin position="80"/>
        <end position="103"/>
    </location>
</feature>
<gene>
    <name evidence="2" type="ORF">OCTVUL_1B005834</name>
</gene>
<evidence type="ECO:0000313" key="3">
    <source>
        <dbReference type="Proteomes" id="UP001162480"/>
    </source>
</evidence>
<sequence>MSLKRAAGYSLLLTPPPPQEEKISLAVPNRPFRAVKGKENIVMERAGKQNIPNENKREDITFDVILDFPPLPSTNAMVPKGEEGKDINNRETSKEGRSEEDSKGFASAAKQISDKLKTEPILSHCWFCREYEKSSGRSFCAIQKKSKSNH</sequence>
<evidence type="ECO:0000256" key="1">
    <source>
        <dbReference type="SAM" id="MobiDB-lite"/>
    </source>
</evidence>
<reference evidence="2" key="1">
    <citation type="submission" date="2023-08" db="EMBL/GenBank/DDBJ databases">
        <authorList>
            <person name="Alioto T."/>
            <person name="Alioto T."/>
            <person name="Gomez Garrido J."/>
        </authorList>
    </citation>
    <scope>NUCLEOTIDE SEQUENCE</scope>
</reference>
<feature type="region of interest" description="Disordered" evidence="1">
    <location>
        <begin position="73"/>
        <end position="109"/>
    </location>
</feature>
<dbReference type="EMBL" id="OX597827">
    <property type="protein sequence ID" value="CAI9733159.1"/>
    <property type="molecule type" value="Genomic_DNA"/>
</dbReference>
<accession>A0AA36FDG2</accession>
<dbReference type="AlphaFoldDB" id="A0AA36FDG2"/>
<keyword evidence="3" id="KW-1185">Reference proteome</keyword>
<proteinExistence type="predicted"/>
<name>A0AA36FDG2_OCTVU</name>